<evidence type="ECO:0000313" key="2">
    <source>
        <dbReference type="EMBL" id="EJU00222.1"/>
    </source>
</evidence>
<sequence>MPKPGAGPSRGAPMEKGVTPKKETYPVNYGRRPPTPDDKPNDLHPEDDTGDYDLEDEEFNHPPVCKSTNIKDVEDVPAENIVPANMWVMLIKPVGLLVV</sequence>
<evidence type="ECO:0000313" key="3">
    <source>
        <dbReference type="Proteomes" id="UP000030653"/>
    </source>
</evidence>
<feature type="region of interest" description="Disordered" evidence="1">
    <location>
        <begin position="1"/>
        <end position="66"/>
    </location>
</feature>
<feature type="compositionally biased region" description="Basic and acidic residues" evidence="1">
    <location>
        <begin position="34"/>
        <end position="47"/>
    </location>
</feature>
<dbReference type="RefSeq" id="XP_040627119.1">
    <property type="nucleotide sequence ID" value="XM_040768779.1"/>
</dbReference>
<reference evidence="2 3" key="1">
    <citation type="journal article" date="2012" name="Science">
        <title>The Paleozoic origin of enzymatic lignin decomposition reconstructed from 31 fungal genomes.</title>
        <authorList>
            <person name="Floudas D."/>
            <person name="Binder M."/>
            <person name="Riley R."/>
            <person name="Barry K."/>
            <person name="Blanchette R.A."/>
            <person name="Henrissat B."/>
            <person name="Martinez A.T."/>
            <person name="Otillar R."/>
            <person name="Spatafora J.W."/>
            <person name="Yadav J.S."/>
            <person name="Aerts A."/>
            <person name="Benoit I."/>
            <person name="Boyd A."/>
            <person name="Carlson A."/>
            <person name="Copeland A."/>
            <person name="Coutinho P.M."/>
            <person name="de Vries R.P."/>
            <person name="Ferreira P."/>
            <person name="Findley K."/>
            <person name="Foster B."/>
            <person name="Gaskell J."/>
            <person name="Glotzer D."/>
            <person name="Gorecki P."/>
            <person name="Heitman J."/>
            <person name="Hesse C."/>
            <person name="Hori C."/>
            <person name="Igarashi K."/>
            <person name="Jurgens J.A."/>
            <person name="Kallen N."/>
            <person name="Kersten P."/>
            <person name="Kohler A."/>
            <person name="Kuees U."/>
            <person name="Kumar T.K.A."/>
            <person name="Kuo A."/>
            <person name="LaButti K."/>
            <person name="Larrondo L.F."/>
            <person name="Lindquist E."/>
            <person name="Ling A."/>
            <person name="Lombard V."/>
            <person name="Lucas S."/>
            <person name="Lundell T."/>
            <person name="Martin R."/>
            <person name="McLaughlin D.J."/>
            <person name="Morgenstern I."/>
            <person name="Morin E."/>
            <person name="Murat C."/>
            <person name="Nagy L.G."/>
            <person name="Nolan M."/>
            <person name="Ohm R.A."/>
            <person name="Patyshakuliyeva A."/>
            <person name="Rokas A."/>
            <person name="Ruiz-Duenas F.J."/>
            <person name="Sabat G."/>
            <person name="Salamov A."/>
            <person name="Samejima M."/>
            <person name="Schmutz J."/>
            <person name="Slot J.C."/>
            <person name="St John F."/>
            <person name="Stenlid J."/>
            <person name="Sun H."/>
            <person name="Sun S."/>
            <person name="Syed K."/>
            <person name="Tsang A."/>
            <person name="Wiebenga A."/>
            <person name="Young D."/>
            <person name="Pisabarro A."/>
            <person name="Eastwood D.C."/>
            <person name="Martin F."/>
            <person name="Cullen D."/>
            <person name="Grigoriev I.V."/>
            <person name="Hibbett D.S."/>
        </authorList>
    </citation>
    <scope>NUCLEOTIDE SEQUENCE [LARGE SCALE GENOMIC DNA]</scope>
    <source>
        <strain evidence="2 3">DJM-731 SS1</strain>
    </source>
</reference>
<gene>
    <name evidence="2" type="ORF">DACRYDRAFT_108969</name>
</gene>
<proteinExistence type="predicted"/>
<dbReference type="HOGENOM" id="CLU_2320315_0_0_1"/>
<feature type="compositionally biased region" description="Acidic residues" evidence="1">
    <location>
        <begin position="48"/>
        <end position="58"/>
    </location>
</feature>
<name>M5G309_DACPD</name>
<keyword evidence="3" id="KW-1185">Reference proteome</keyword>
<organism evidence="2 3">
    <name type="scientific">Dacryopinax primogenitus (strain DJM 731)</name>
    <name type="common">Brown rot fungus</name>
    <dbReference type="NCBI Taxonomy" id="1858805"/>
    <lineage>
        <taxon>Eukaryota</taxon>
        <taxon>Fungi</taxon>
        <taxon>Dikarya</taxon>
        <taxon>Basidiomycota</taxon>
        <taxon>Agaricomycotina</taxon>
        <taxon>Dacrymycetes</taxon>
        <taxon>Dacrymycetales</taxon>
        <taxon>Dacrymycetaceae</taxon>
        <taxon>Dacryopinax</taxon>
    </lineage>
</organism>
<dbReference type="GeneID" id="63683841"/>
<dbReference type="AlphaFoldDB" id="M5G309"/>
<protein>
    <submittedName>
        <fullName evidence="2">Uncharacterized protein</fullName>
    </submittedName>
</protein>
<dbReference type="EMBL" id="JH795867">
    <property type="protein sequence ID" value="EJU00222.1"/>
    <property type="molecule type" value="Genomic_DNA"/>
</dbReference>
<dbReference type="Proteomes" id="UP000030653">
    <property type="component" value="Unassembled WGS sequence"/>
</dbReference>
<evidence type="ECO:0000256" key="1">
    <source>
        <dbReference type="SAM" id="MobiDB-lite"/>
    </source>
</evidence>
<accession>M5G309</accession>